<sequence>MGIDDILFMNRCEAFSVPGLQDVENTISPSSSSNNSTESFGASTAEKPTSTAPYLIVSSPGGRNSQQYFPDDIDNDLEESNSEGESTLIWDASHAMGLAEGETTIPSPPPAYQQLPQTKKSKDGSSRHRPRDLSEIPVPLHLKLSSAPNSPKENDDI</sequence>
<accession>A0A9N9FZZ6</accession>
<feature type="compositionally biased region" description="Basic and acidic residues" evidence="1">
    <location>
        <begin position="120"/>
        <end position="134"/>
    </location>
</feature>
<proteinExistence type="predicted"/>
<gene>
    <name evidence="2" type="ORF">AGERDE_LOCUS7479</name>
</gene>
<feature type="region of interest" description="Disordered" evidence="1">
    <location>
        <begin position="22"/>
        <end position="157"/>
    </location>
</feature>
<organism evidence="2 3">
    <name type="scientific">Ambispora gerdemannii</name>
    <dbReference type="NCBI Taxonomy" id="144530"/>
    <lineage>
        <taxon>Eukaryota</taxon>
        <taxon>Fungi</taxon>
        <taxon>Fungi incertae sedis</taxon>
        <taxon>Mucoromycota</taxon>
        <taxon>Glomeromycotina</taxon>
        <taxon>Glomeromycetes</taxon>
        <taxon>Archaeosporales</taxon>
        <taxon>Ambisporaceae</taxon>
        <taxon>Ambispora</taxon>
    </lineage>
</organism>
<dbReference type="AlphaFoldDB" id="A0A9N9FZZ6"/>
<reference evidence="2" key="1">
    <citation type="submission" date="2021-06" db="EMBL/GenBank/DDBJ databases">
        <authorList>
            <person name="Kallberg Y."/>
            <person name="Tangrot J."/>
            <person name="Rosling A."/>
        </authorList>
    </citation>
    <scope>NUCLEOTIDE SEQUENCE</scope>
    <source>
        <strain evidence="2">MT106</strain>
    </source>
</reference>
<feature type="compositionally biased region" description="Low complexity" evidence="1">
    <location>
        <begin position="24"/>
        <end position="39"/>
    </location>
</feature>
<name>A0A9N9FZZ6_9GLOM</name>
<dbReference type="Proteomes" id="UP000789831">
    <property type="component" value="Unassembled WGS sequence"/>
</dbReference>
<evidence type="ECO:0000256" key="1">
    <source>
        <dbReference type="SAM" id="MobiDB-lite"/>
    </source>
</evidence>
<evidence type="ECO:0000313" key="3">
    <source>
        <dbReference type="Proteomes" id="UP000789831"/>
    </source>
</evidence>
<dbReference type="OrthoDB" id="2436033at2759"/>
<evidence type="ECO:0000313" key="2">
    <source>
        <dbReference type="EMBL" id="CAG8567711.1"/>
    </source>
</evidence>
<protein>
    <submittedName>
        <fullName evidence="2">11541_t:CDS:1</fullName>
    </submittedName>
</protein>
<dbReference type="EMBL" id="CAJVPL010001372">
    <property type="protein sequence ID" value="CAG8567711.1"/>
    <property type="molecule type" value="Genomic_DNA"/>
</dbReference>
<comment type="caution">
    <text evidence="2">The sequence shown here is derived from an EMBL/GenBank/DDBJ whole genome shotgun (WGS) entry which is preliminary data.</text>
</comment>
<feature type="compositionally biased region" description="Acidic residues" evidence="1">
    <location>
        <begin position="71"/>
        <end position="82"/>
    </location>
</feature>
<keyword evidence="3" id="KW-1185">Reference proteome</keyword>
<feature type="compositionally biased region" description="Polar residues" evidence="1">
    <location>
        <begin position="40"/>
        <end position="52"/>
    </location>
</feature>